<protein>
    <recommendedName>
        <fullName evidence="4">DUF4381 domain-containing protein</fullName>
    </recommendedName>
</protein>
<evidence type="ECO:0000256" key="1">
    <source>
        <dbReference type="SAM" id="Phobius"/>
    </source>
</evidence>
<accession>A0ABQ6DXN8</accession>
<feature type="transmembrane region" description="Helical" evidence="1">
    <location>
        <begin position="30"/>
        <end position="49"/>
    </location>
</feature>
<proteinExistence type="predicted"/>
<evidence type="ECO:0008006" key="4">
    <source>
        <dbReference type="Google" id="ProtNLM"/>
    </source>
</evidence>
<dbReference type="InterPro" id="IPR025489">
    <property type="entry name" value="DUF4381"/>
</dbReference>
<keyword evidence="1" id="KW-1133">Transmembrane helix</keyword>
<name>A0ABQ6DXN8_9GAMM</name>
<dbReference type="Pfam" id="PF14316">
    <property type="entry name" value="DUF4381"/>
    <property type="match status" value="1"/>
</dbReference>
<evidence type="ECO:0000313" key="3">
    <source>
        <dbReference type="Proteomes" id="UP001157353"/>
    </source>
</evidence>
<dbReference type="RefSeq" id="WP_284202858.1">
    <property type="nucleotide sequence ID" value="NZ_BSPQ01000002.1"/>
</dbReference>
<dbReference type="EMBL" id="BSPQ01000002">
    <property type="protein sequence ID" value="GLS89730.1"/>
    <property type="molecule type" value="Genomic_DNA"/>
</dbReference>
<keyword evidence="1" id="KW-0472">Membrane</keyword>
<keyword evidence="3" id="KW-1185">Reference proteome</keyword>
<sequence length="161" mass="18507">MSPLANQDPLAQLNDIIGPSTPSWFPPAPIYWLLLCVTIIVLGVSYYFLKKYHQQQKIKQSHLLKLAQLKQQQIDFISLNQLLKGCALTYFPRSDVASLHGEAWFDFLQKHSDVTLFDSKQAFIKRLYQNANQPASETDFIDAKKWISTLPKQIKKAQKDV</sequence>
<comment type="caution">
    <text evidence="2">The sequence shown here is derived from an EMBL/GenBank/DDBJ whole genome shotgun (WGS) entry which is preliminary data.</text>
</comment>
<organism evidence="2 3">
    <name type="scientific">Psychromonas marina</name>
    <dbReference type="NCBI Taxonomy" id="88364"/>
    <lineage>
        <taxon>Bacteria</taxon>
        <taxon>Pseudomonadati</taxon>
        <taxon>Pseudomonadota</taxon>
        <taxon>Gammaproteobacteria</taxon>
        <taxon>Alteromonadales</taxon>
        <taxon>Psychromonadaceae</taxon>
        <taxon>Psychromonas</taxon>
    </lineage>
</organism>
<keyword evidence="1" id="KW-0812">Transmembrane</keyword>
<dbReference type="Proteomes" id="UP001157353">
    <property type="component" value="Unassembled WGS sequence"/>
</dbReference>
<evidence type="ECO:0000313" key="2">
    <source>
        <dbReference type="EMBL" id="GLS89730.1"/>
    </source>
</evidence>
<reference evidence="3" key="1">
    <citation type="journal article" date="2019" name="Int. J. Syst. Evol. Microbiol.">
        <title>The Global Catalogue of Microorganisms (GCM) 10K type strain sequencing project: providing services to taxonomists for standard genome sequencing and annotation.</title>
        <authorList>
            <consortium name="The Broad Institute Genomics Platform"/>
            <consortium name="The Broad Institute Genome Sequencing Center for Infectious Disease"/>
            <person name="Wu L."/>
            <person name="Ma J."/>
        </authorList>
    </citation>
    <scope>NUCLEOTIDE SEQUENCE [LARGE SCALE GENOMIC DNA]</scope>
    <source>
        <strain evidence="3">NBRC 103166</strain>
    </source>
</reference>
<gene>
    <name evidence="2" type="ORF">GCM10007916_07970</name>
</gene>